<protein>
    <submittedName>
        <fullName evidence="2">Uncharacterized protein LOC142175354</fullName>
    </submittedName>
</protein>
<proteinExistence type="predicted"/>
<organism evidence="1 2">
    <name type="scientific">Nicotiana tabacum</name>
    <name type="common">Common tobacco</name>
    <dbReference type="NCBI Taxonomy" id="4097"/>
    <lineage>
        <taxon>Eukaryota</taxon>
        <taxon>Viridiplantae</taxon>
        <taxon>Streptophyta</taxon>
        <taxon>Embryophyta</taxon>
        <taxon>Tracheophyta</taxon>
        <taxon>Spermatophyta</taxon>
        <taxon>Magnoliopsida</taxon>
        <taxon>eudicotyledons</taxon>
        <taxon>Gunneridae</taxon>
        <taxon>Pentapetalae</taxon>
        <taxon>asterids</taxon>
        <taxon>lamiids</taxon>
        <taxon>Solanales</taxon>
        <taxon>Solanaceae</taxon>
        <taxon>Nicotianoideae</taxon>
        <taxon>Nicotianeae</taxon>
        <taxon>Nicotiana</taxon>
    </lineage>
</organism>
<reference evidence="1" key="1">
    <citation type="journal article" date="2014" name="Nat. Commun.">
        <title>The tobacco genome sequence and its comparison with those of tomato and potato.</title>
        <authorList>
            <person name="Sierro N."/>
            <person name="Battey J.N."/>
            <person name="Ouadi S."/>
            <person name="Bakaher N."/>
            <person name="Bovet L."/>
            <person name="Willig A."/>
            <person name="Goepfert S."/>
            <person name="Peitsch M.C."/>
            <person name="Ivanov N.V."/>
        </authorList>
    </citation>
    <scope>NUCLEOTIDE SEQUENCE [LARGE SCALE GENOMIC DNA]</scope>
</reference>
<accession>A0AC58TLD6</accession>
<evidence type="ECO:0000313" key="1">
    <source>
        <dbReference type="Proteomes" id="UP000790787"/>
    </source>
</evidence>
<dbReference type="Proteomes" id="UP000790787">
    <property type="component" value="Chromosome 21"/>
</dbReference>
<evidence type="ECO:0000313" key="2">
    <source>
        <dbReference type="RefSeq" id="XP_075098038.1"/>
    </source>
</evidence>
<sequence>MTEIPLWVKFPKLPISSWGCGSLERIASALGKPLFANECTTKQTRISYARMLIHEVNVSKLLPDKITIMEPNRQKFQQEVECEWKPQFCPQCLTIGHVCSLKKPEQHLMERQIHNKRRGEQKKVVQEWKPKEVPSTSQTVDKQQLDHLEVAQLRVAINEGKYHQQEVDSQIQEITPDGTVRNASKGKEQMPIPELNLINFPQLSAPMASKSKPGKIMTLQREDQRTRQAKSPDLGVRDFSSNFQCVLTVVYGFNTVEERRSLWDTLQNISYNTNSPWLVYGDFNAILSTTDRISYHPVSFNEVKDFSDCITATLLSELQWKGEFFTWSNKQQGSDMVCSKIDKAFGNNDWMMMCGHIVLEYDLLNISDHAPILLTLNTINYSIRVPFRFFNIWSDHAQFLELIDTNWKKQLTRDPMQNVWNKLKALRPVFRQLNQKKIQATSLKIMKAREELHCIQAALVARYDDSLVTKEKKKL</sequence>
<keyword evidence="1" id="KW-1185">Reference proteome</keyword>
<reference evidence="2" key="2">
    <citation type="submission" date="2025-08" db="UniProtKB">
        <authorList>
            <consortium name="RefSeq"/>
        </authorList>
    </citation>
    <scope>IDENTIFICATION</scope>
    <source>
        <tissue evidence="2">Leaf</tissue>
    </source>
</reference>
<dbReference type="RefSeq" id="XP_075098038.1">
    <property type="nucleotide sequence ID" value="XM_075241937.1"/>
</dbReference>
<gene>
    <name evidence="2" type="primary">LOC142175354</name>
</gene>
<name>A0AC58TLD6_TOBAC</name>